<protein>
    <recommendedName>
        <fullName evidence="3">Cell shape-determining protein</fullName>
    </recommendedName>
</protein>
<gene>
    <name evidence="2" type="ORF">AULFYP135_01040</name>
</gene>
<sequence>MKKFKLGACAAIVVGALIYLFVKAPNINPLYPEGAFFWCVLITAFTLVWVIARFGSVFTQAAEQATSPSLLIPFLKLPKLPKALLVAPWALFFAVVIGSSVFFHWKAYRDQLGEPIVKKFSSEIQVVDTNQIPVVDRALAIKLADKKLGEKPSLGSQVYIGEPVIQMVNDKLVWVVPLHHSGVFKWLTNMSGTPGYVVVSATNVNDVQYVEDFKIKYHPNSYLIHDLNRHIRLSGEWMEGITDDSFELDDNGQPYWVVSTYKYTRGFALPETTGAIIVNATTGEMEKYSIEEMPEWVDRVQPEDFILRQITNKGEYVNGIFNFSDKDKYRPSEGHNIIYNNGDCYLFTGLTSVGSDESAIGFIMVNMVTKEPHLYQMNGATEEAAQSSAQGKVQHLGYRASFPIIINVDGQPTYFMTLKDAEGLIKQYAFVNVSNYSSVGVGETIQAAMRDYRVVMSGAGMNTDFEDGGELTDVQGTVLRIASEYNGSETVYKLLLSGDQDKIFVVSAGVSQELALTQPGDHVSLSYYDLGGPIFQGESFDNFSFGEDAVVPAEPAA</sequence>
<keyword evidence="1" id="KW-0472">Membrane</keyword>
<feature type="transmembrane region" description="Helical" evidence="1">
    <location>
        <begin position="34"/>
        <end position="52"/>
    </location>
</feature>
<dbReference type="AlphaFoldDB" id="A0A6N2SPY6"/>
<accession>A0A6N2SPY6</accession>
<proteinExistence type="predicted"/>
<feature type="transmembrane region" description="Helical" evidence="1">
    <location>
        <begin position="83"/>
        <end position="105"/>
    </location>
</feature>
<evidence type="ECO:0000313" key="2">
    <source>
        <dbReference type="EMBL" id="VYS95042.1"/>
    </source>
</evidence>
<reference evidence="2" key="1">
    <citation type="submission" date="2019-11" db="EMBL/GenBank/DDBJ databases">
        <authorList>
            <person name="Feng L."/>
        </authorList>
    </citation>
    <scope>NUCLEOTIDE SEQUENCE</scope>
    <source>
        <strain evidence="2">AundefinedLFYP135</strain>
    </source>
</reference>
<evidence type="ECO:0008006" key="3">
    <source>
        <dbReference type="Google" id="ProtNLM"/>
    </source>
</evidence>
<name>A0A6N2SPY6_9FIRM</name>
<keyword evidence="1" id="KW-1133">Transmembrane helix</keyword>
<organism evidence="2">
    <name type="scientific">uncultured Anaerotruncus sp</name>
    <dbReference type="NCBI Taxonomy" id="905011"/>
    <lineage>
        <taxon>Bacteria</taxon>
        <taxon>Bacillati</taxon>
        <taxon>Bacillota</taxon>
        <taxon>Clostridia</taxon>
        <taxon>Eubacteriales</taxon>
        <taxon>Oscillospiraceae</taxon>
        <taxon>Anaerotruncus</taxon>
        <taxon>environmental samples</taxon>
    </lineage>
</organism>
<feature type="transmembrane region" description="Helical" evidence="1">
    <location>
        <begin position="5"/>
        <end position="22"/>
    </location>
</feature>
<keyword evidence="1" id="KW-0812">Transmembrane</keyword>
<evidence type="ECO:0000256" key="1">
    <source>
        <dbReference type="SAM" id="Phobius"/>
    </source>
</evidence>
<dbReference type="EMBL" id="CACRSL010000003">
    <property type="protein sequence ID" value="VYS95042.1"/>
    <property type="molecule type" value="Genomic_DNA"/>
</dbReference>